<keyword evidence="6" id="KW-1185">Reference proteome</keyword>
<name>A0ABS9RRC7_9GAMM</name>
<comment type="caution">
    <text evidence="5">The sequence shown here is derived from an EMBL/GenBank/DDBJ whole genome shotgun (WGS) entry which is preliminary data.</text>
</comment>
<dbReference type="SMART" id="SM00267">
    <property type="entry name" value="GGDEF"/>
    <property type="match status" value="1"/>
</dbReference>
<evidence type="ECO:0000313" key="6">
    <source>
        <dbReference type="Proteomes" id="UP001202117"/>
    </source>
</evidence>
<dbReference type="NCBIfam" id="TIGR00254">
    <property type="entry name" value="GGDEF"/>
    <property type="match status" value="1"/>
</dbReference>
<keyword evidence="5" id="KW-0808">Transferase</keyword>
<dbReference type="SUPFAM" id="SSF55073">
    <property type="entry name" value="Nucleotide cyclase"/>
    <property type="match status" value="1"/>
</dbReference>
<dbReference type="Pfam" id="PF00990">
    <property type="entry name" value="GGDEF"/>
    <property type="match status" value="1"/>
</dbReference>
<comment type="catalytic activity">
    <reaction evidence="2">
        <text>2 GTP = 3',3'-c-di-GMP + 2 diphosphate</text>
        <dbReference type="Rhea" id="RHEA:24898"/>
        <dbReference type="ChEBI" id="CHEBI:33019"/>
        <dbReference type="ChEBI" id="CHEBI:37565"/>
        <dbReference type="ChEBI" id="CHEBI:58805"/>
        <dbReference type="EC" id="2.7.7.65"/>
    </reaction>
</comment>
<sequence length="349" mass="38258">MSHQDPLPPLVWDSRRVQIQGFTTGLHQVEWLLVSLVALYLVIIGTPDEGGWGLVVATSAYFGFSLMASRLSFFGERQRWLLAIHTWVMIGFITWFLYRTNGVTGPMMSLYLLAVVTSALTLGVLATLLEVAAIAACTLLLFHLAGGSVMTPDNLTLFGTNIIAFLIVGYLTSALVNAIHVSNRMLLDMASLDSLTGLFNRRAFDDLVKPIHAMAQRSRRPYSVIVIDMDELKVINDSLGHGAGDQAILSLARQLQDCKRSSDLLARYGGDEFVMLLPDTDADGARTMMQRLIAVEKGDEPRISIGVASYPEHGDQFEHLLEYADSAMYHSKSSGGNRVSIRGHAKADG</sequence>
<feature type="transmembrane region" description="Helical" evidence="3">
    <location>
        <begin position="110"/>
        <end position="143"/>
    </location>
</feature>
<dbReference type="InterPro" id="IPR029787">
    <property type="entry name" value="Nucleotide_cyclase"/>
</dbReference>
<evidence type="ECO:0000259" key="4">
    <source>
        <dbReference type="PROSITE" id="PS50887"/>
    </source>
</evidence>
<dbReference type="CDD" id="cd01949">
    <property type="entry name" value="GGDEF"/>
    <property type="match status" value="1"/>
</dbReference>
<dbReference type="EC" id="2.7.7.65" evidence="1"/>
<feature type="transmembrane region" description="Helical" evidence="3">
    <location>
        <begin position="80"/>
        <end position="98"/>
    </location>
</feature>
<keyword evidence="3" id="KW-0812">Transmembrane</keyword>
<dbReference type="PANTHER" id="PTHR45138:SF9">
    <property type="entry name" value="DIGUANYLATE CYCLASE DGCM-RELATED"/>
    <property type="match status" value="1"/>
</dbReference>
<keyword evidence="5" id="KW-0548">Nucleotidyltransferase</keyword>
<dbReference type="InterPro" id="IPR050469">
    <property type="entry name" value="Diguanylate_Cyclase"/>
</dbReference>
<dbReference type="PANTHER" id="PTHR45138">
    <property type="entry name" value="REGULATORY COMPONENTS OF SENSORY TRANSDUCTION SYSTEM"/>
    <property type="match status" value="1"/>
</dbReference>
<protein>
    <recommendedName>
        <fullName evidence="1">diguanylate cyclase</fullName>
        <ecNumber evidence="1">2.7.7.65</ecNumber>
    </recommendedName>
</protein>
<feature type="transmembrane region" description="Helical" evidence="3">
    <location>
        <begin position="50"/>
        <end position="68"/>
    </location>
</feature>
<evidence type="ECO:0000313" key="5">
    <source>
        <dbReference type="EMBL" id="MCH4562406.1"/>
    </source>
</evidence>
<dbReference type="Gene3D" id="3.30.70.270">
    <property type="match status" value="1"/>
</dbReference>
<keyword evidence="3" id="KW-0472">Membrane</keyword>
<feature type="domain" description="GGDEF" evidence="4">
    <location>
        <begin position="220"/>
        <end position="344"/>
    </location>
</feature>
<evidence type="ECO:0000256" key="3">
    <source>
        <dbReference type="SAM" id="Phobius"/>
    </source>
</evidence>
<accession>A0ABS9RRC7</accession>
<reference evidence="5 6" key="1">
    <citation type="submission" date="2022-02" db="EMBL/GenBank/DDBJ databases">
        <title>Halomonas fukangensis sp. nov., a halophilic bacterium isolated from a bulk soil of Kalidium foliatum at Fukang.</title>
        <authorList>
            <person name="Huang Y."/>
        </authorList>
    </citation>
    <scope>NUCLEOTIDE SEQUENCE [LARGE SCALE GENOMIC DNA]</scope>
    <source>
        <strain evidence="5 6">EGI 63088</strain>
    </source>
</reference>
<proteinExistence type="predicted"/>
<dbReference type="GO" id="GO:0052621">
    <property type="term" value="F:diguanylate cyclase activity"/>
    <property type="evidence" value="ECO:0007669"/>
    <property type="project" value="UniProtKB-EC"/>
</dbReference>
<gene>
    <name evidence="5" type="ORF">MKP05_04560</name>
</gene>
<dbReference type="Proteomes" id="UP001202117">
    <property type="component" value="Unassembled WGS sequence"/>
</dbReference>
<dbReference type="RefSeq" id="WP_240567234.1">
    <property type="nucleotide sequence ID" value="NZ_JAKVPY010000004.1"/>
</dbReference>
<evidence type="ECO:0000256" key="1">
    <source>
        <dbReference type="ARBA" id="ARBA00012528"/>
    </source>
</evidence>
<feature type="transmembrane region" description="Helical" evidence="3">
    <location>
        <begin position="21"/>
        <end position="44"/>
    </location>
</feature>
<dbReference type="EMBL" id="JAKVPY010000004">
    <property type="protein sequence ID" value="MCH4562406.1"/>
    <property type="molecule type" value="Genomic_DNA"/>
</dbReference>
<dbReference type="InterPro" id="IPR000160">
    <property type="entry name" value="GGDEF_dom"/>
</dbReference>
<dbReference type="PROSITE" id="PS50887">
    <property type="entry name" value="GGDEF"/>
    <property type="match status" value="1"/>
</dbReference>
<organism evidence="5 6">
    <name type="scientific">Halomonas flagellata</name>
    <dbReference type="NCBI Taxonomy" id="2920385"/>
    <lineage>
        <taxon>Bacteria</taxon>
        <taxon>Pseudomonadati</taxon>
        <taxon>Pseudomonadota</taxon>
        <taxon>Gammaproteobacteria</taxon>
        <taxon>Oceanospirillales</taxon>
        <taxon>Halomonadaceae</taxon>
        <taxon>Halomonas</taxon>
    </lineage>
</organism>
<dbReference type="InterPro" id="IPR043128">
    <property type="entry name" value="Rev_trsase/Diguanyl_cyclase"/>
</dbReference>
<keyword evidence="3" id="KW-1133">Transmembrane helix</keyword>
<evidence type="ECO:0000256" key="2">
    <source>
        <dbReference type="ARBA" id="ARBA00034247"/>
    </source>
</evidence>
<feature type="transmembrane region" description="Helical" evidence="3">
    <location>
        <begin position="155"/>
        <end position="176"/>
    </location>
</feature>